<accession>A0AAD0SSP2</accession>
<dbReference type="SUPFAM" id="SSF55729">
    <property type="entry name" value="Acyl-CoA N-acyltransferases (Nat)"/>
    <property type="match status" value="1"/>
</dbReference>
<evidence type="ECO:0000313" key="1">
    <source>
        <dbReference type="EMBL" id="AXX90439.1"/>
    </source>
</evidence>
<dbReference type="RefSeq" id="WP_118887030.1">
    <property type="nucleotide sequence ID" value="NZ_CP032100.1"/>
</dbReference>
<dbReference type="Proteomes" id="UP000263040">
    <property type="component" value="Chromosome"/>
</dbReference>
<evidence type="ECO:0000313" key="2">
    <source>
        <dbReference type="Proteomes" id="UP000263040"/>
    </source>
</evidence>
<dbReference type="AlphaFoldDB" id="A0AAD0SSP2"/>
<organism evidence="1 2">
    <name type="scientific">Arcobacter suis CECT 7833</name>
    <dbReference type="NCBI Taxonomy" id="663365"/>
    <lineage>
        <taxon>Bacteria</taxon>
        <taxon>Pseudomonadati</taxon>
        <taxon>Campylobacterota</taxon>
        <taxon>Epsilonproteobacteria</taxon>
        <taxon>Campylobacterales</taxon>
        <taxon>Arcobacteraceae</taxon>
        <taxon>Arcobacter</taxon>
    </lineage>
</organism>
<reference evidence="1 2" key="1">
    <citation type="submission" date="2018-08" db="EMBL/GenBank/DDBJ databases">
        <title>Complete genome of the Arcobacter suis type strain LMG 26152.</title>
        <authorList>
            <person name="Miller W.G."/>
            <person name="Yee E."/>
            <person name="Bono J.L."/>
        </authorList>
    </citation>
    <scope>NUCLEOTIDE SEQUENCE [LARGE SCALE GENOMIC DNA]</scope>
    <source>
        <strain evidence="1 2">CECT 7833</strain>
    </source>
</reference>
<proteinExistence type="predicted"/>
<protein>
    <recommendedName>
        <fullName evidence="3">N-acetyltransferase domain-containing protein</fullName>
    </recommendedName>
</protein>
<keyword evidence="2" id="KW-1185">Reference proteome</keyword>
<dbReference type="EMBL" id="CP032100">
    <property type="protein sequence ID" value="AXX90439.1"/>
    <property type="molecule type" value="Genomic_DNA"/>
</dbReference>
<evidence type="ECO:0008006" key="3">
    <source>
        <dbReference type="Google" id="ProtNLM"/>
    </source>
</evidence>
<name>A0AAD0SSP2_9BACT</name>
<dbReference type="KEGG" id="asui:ASUIS_1978"/>
<dbReference type="InterPro" id="IPR016181">
    <property type="entry name" value="Acyl_CoA_acyltransferase"/>
</dbReference>
<dbReference type="Gene3D" id="3.40.630.30">
    <property type="match status" value="1"/>
</dbReference>
<gene>
    <name evidence="1" type="ORF">ASUIS_1978</name>
</gene>
<sequence length="158" mass="18230">MLEIINYNSSSSSYNLYTTIFRKLKFSDDIQQANREELFIKDICIRISKSKSVLYVLDSGEEIIGLVVLSASSVTDQPSVQIDYIFVSQSFRSQNLEILNNLKPFRYLINLAISIAEDMSKKLGLRYIVLSPDSDNLKEKYLSVGFKKLNKSWMFFKI</sequence>